<dbReference type="SMART" id="SM00903">
    <property type="entry name" value="Flavin_Reduct"/>
    <property type="match status" value="1"/>
</dbReference>
<dbReference type="Proteomes" id="UP000239709">
    <property type="component" value="Chromosome"/>
</dbReference>
<proteinExistence type="inferred from homology"/>
<keyword evidence="2" id="KW-0285">Flavoprotein</keyword>
<dbReference type="AlphaFoldDB" id="A0A2S0MJN4"/>
<evidence type="ECO:0000256" key="3">
    <source>
        <dbReference type="ARBA" id="ARBA00038054"/>
    </source>
</evidence>
<dbReference type="KEGG" id="otk:C6570_09855"/>
<dbReference type="Gene3D" id="2.30.110.10">
    <property type="entry name" value="Electron Transport, Fmn-binding Protein, Chain A"/>
    <property type="match status" value="1"/>
</dbReference>
<reference evidence="5 6" key="1">
    <citation type="submission" date="2018-03" db="EMBL/GenBank/DDBJ databases">
        <title>Genome sequencing of Ottowia sp.</title>
        <authorList>
            <person name="Kim S.-J."/>
            <person name="Heo J."/>
            <person name="Kwon S.-W."/>
        </authorList>
    </citation>
    <scope>NUCLEOTIDE SEQUENCE [LARGE SCALE GENOMIC DNA]</scope>
    <source>
        <strain evidence="5 6">KADR8-3</strain>
    </source>
</reference>
<dbReference type="EMBL" id="CP027666">
    <property type="protein sequence ID" value="AVO36089.1"/>
    <property type="molecule type" value="Genomic_DNA"/>
</dbReference>
<dbReference type="Pfam" id="PF01613">
    <property type="entry name" value="Flavin_Reduct"/>
    <property type="match status" value="1"/>
</dbReference>
<accession>A0A2S0MJN4</accession>
<evidence type="ECO:0000256" key="2">
    <source>
        <dbReference type="ARBA" id="ARBA00022630"/>
    </source>
</evidence>
<dbReference type="PANTHER" id="PTHR43567:SF1">
    <property type="entry name" value="FLAVOREDOXIN"/>
    <property type="match status" value="1"/>
</dbReference>
<evidence type="ECO:0000313" key="6">
    <source>
        <dbReference type="Proteomes" id="UP000239709"/>
    </source>
</evidence>
<evidence type="ECO:0000259" key="4">
    <source>
        <dbReference type="SMART" id="SM00903"/>
    </source>
</evidence>
<dbReference type="SUPFAM" id="SSF50475">
    <property type="entry name" value="FMN-binding split barrel"/>
    <property type="match status" value="1"/>
</dbReference>
<protein>
    <submittedName>
        <fullName evidence="5">Flavin reductase</fullName>
    </submittedName>
</protein>
<dbReference type="PANTHER" id="PTHR43567">
    <property type="entry name" value="FLAVOREDOXIN-RELATED-RELATED"/>
    <property type="match status" value="1"/>
</dbReference>
<sequence length="205" mass="21936">MSRPATVHPVELAQAYRLINTGASVFITSAHGAQRDVMACAWNMALDFSPAKLAVCIDKHTFTRQLVDSSGEFALCVPRAAQADLLTTVGSTSARDTARHDKFSAYGIDYFAGTHVAAPLVADCIGWLECKVIATPAVQEAHDLFIAEAVAAWADERAFAHGKYLPLGDTPPTWRTLHHLGAGNFLVPGEQLKAKTLASLVPQPA</sequence>
<dbReference type="RefSeq" id="WP_106704631.1">
    <property type="nucleotide sequence ID" value="NZ_CP027666.1"/>
</dbReference>
<feature type="domain" description="Flavin reductase like" evidence="4">
    <location>
        <begin position="18"/>
        <end position="161"/>
    </location>
</feature>
<comment type="cofactor">
    <cofactor evidence="1">
        <name>FMN</name>
        <dbReference type="ChEBI" id="CHEBI:58210"/>
    </cofactor>
</comment>
<evidence type="ECO:0000313" key="5">
    <source>
        <dbReference type="EMBL" id="AVO36089.1"/>
    </source>
</evidence>
<comment type="similarity">
    <text evidence="3">Belongs to the flavoredoxin family.</text>
</comment>
<dbReference type="GO" id="GO:0016646">
    <property type="term" value="F:oxidoreductase activity, acting on the CH-NH group of donors, NAD or NADP as acceptor"/>
    <property type="evidence" value="ECO:0007669"/>
    <property type="project" value="UniProtKB-ARBA"/>
</dbReference>
<dbReference type="GO" id="GO:0010181">
    <property type="term" value="F:FMN binding"/>
    <property type="evidence" value="ECO:0007669"/>
    <property type="project" value="InterPro"/>
</dbReference>
<keyword evidence="6" id="KW-1185">Reference proteome</keyword>
<gene>
    <name evidence="5" type="ORF">C6570_09855</name>
</gene>
<organism evidence="5 6">
    <name type="scientific">Ottowia oryzae</name>
    <dbReference type="NCBI Taxonomy" id="2109914"/>
    <lineage>
        <taxon>Bacteria</taxon>
        <taxon>Pseudomonadati</taxon>
        <taxon>Pseudomonadota</taxon>
        <taxon>Betaproteobacteria</taxon>
        <taxon>Burkholderiales</taxon>
        <taxon>Comamonadaceae</taxon>
        <taxon>Ottowia</taxon>
    </lineage>
</organism>
<evidence type="ECO:0000256" key="1">
    <source>
        <dbReference type="ARBA" id="ARBA00001917"/>
    </source>
</evidence>
<dbReference type="InterPro" id="IPR012349">
    <property type="entry name" value="Split_barrel_FMN-bd"/>
</dbReference>
<name>A0A2S0MJN4_9BURK</name>
<dbReference type="InterPro" id="IPR002563">
    <property type="entry name" value="Flavin_Rdtase-like_dom"/>
</dbReference>
<dbReference type="InterPro" id="IPR052174">
    <property type="entry name" value="Flavoredoxin"/>
</dbReference>
<dbReference type="OrthoDB" id="9792436at2"/>